<evidence type="ECO:0000259" key="8">
    <source>
        <dbReference type="SMART" id="SM00244"/>
    </source>
</evidence>
<dbReference type="PIRSF" id="PIRSF005651">
    <property type="entry name" value="HflC"/>
    <property type="match status" value="1"/>
</dbReference>
<dbReference type="PANTHER" id="PTHR42911">
    <property type="entry name" value="MODULATOR OF FTSH PROTEASE HFLC"/>
    <property type="match status" value="1"/>
</dbReference>
<keyword evidence="4" id="KW-1133">Transmembrane helix</keyword>
<dbReference type="RefSeq" id="WP_341371653.1">
    <property type="nucleotide sequence ID" value="NZ_JBBPCO010000013.1"/>
</dbReference>
<dbReference type="GO" id="GO:0008233">
    <property type="term" value="F:peptidase activity"/>
    <property type="evidence" value="ECO:0007669"/>
    <property type="project" value="UniProtKB-KW"/>
</dbReference>
<keyword evidence="9" id="KW-0378">Hydrolase</keyword>
<dbReference type="EMBL" id="JBBPCO010000013">
    <property type="protein sequence ID" value="MEK8090599.1"/>
    <property type="molecule type" value="Genomic_DNA"/>
</dbReference>
<accession>A0ABU9DB25</accession>
<comment type="function">
    <text evidence="6">HflC and HflK could regulate a protease.</text>
</comment>
<comment type="caution">
    <text evidence="9">The sequence shown here is derived from an EMBL/GenBank/DDBJ whole genome shotgun (WGS) entry which is preliminary data.</text>
</comment>
<comment type="subcellular location">
    <subcellularLocation>
        <location evidence="1">Membrane</location>
        <topology evidence="1">Single-pass membrane protein</topology>
    </subcellularLocation>
</comment>
<evidence type="ECO:0000256" key="2">
    <source>
        <dbReference type="ARBA" id="ARBA00007862"/>
    </source>
</evidence>
<name>A0ABU9DB25_9PROT</name>
<evidence type="ECO:0000313" key="9">
    <source>
        <dbReference type="EMBL" id="MEK8090599.1"/>
    </source>
</evidence>
<dbReference type="Pfam" id="PF01145">
    <property type="entry name" value="Band_7"/>
    <property type="match status" value="1"/>
</dbReference>
<dbReference type="InterPro" id="IPR036013">
    <property type="entry name" value="Band_7/SPFH_dom_sf"/>
</dbReference>
<evidence type="ECO:0000313" key="10">
    <source>
        <dbReference type="Proteomes" id="UP001446205"/>
    </source>
</evidence>
<keyword evidence="7" id="KW-0732">Signal</keyword>
<keyword evidence="10" id="KW-1185">Reference proteome</keyword>
<gene>
    <name evidence="9" type="primary">hflC</name>
    <name evidence="9" type="ORF">WOB96_12620</name>
</gene>
<dbReference type="SMART" id="SM00244">
    <property type="entry name" value="PHB"/>
    <property type="match status" value="1"/>
</dbReference>
<dbReference type="InterPro" id="IPR001107">
    <property type="entry name" value="Band_7"/>
</dbReference>
<protein>
    <recommendedName>
        <fullName evidence="6">Protein HflC</fullName>
    </recommendedName>
</protein>
<dbReference type="NCBIfam" id="TIGR01932">
    <property type="entry name" value="hflC"/>
    <property type="match status" value="1"/>
</dbReference>
<dbReference type="Gene3D" id="3.30.479.30">
    <property type="entry name" value="Band 7 domain"/>
    <property type="match status" value="1"/>
</dbReference>
<dbReference type="PANTHER" id="PTHR42911:SF1">
    <property type="entry name" value="MODULATOR OF FTSH PROTEASE HFLC"/>
    <property type="match status" value="1"/>
</dbReference>
<dbReference type="SUPFAM" id="SSF117892">
    <property type="entry name" value="Band 7/SPFH domain"/>
    <property type="match status" value="1"/>
</dbReference>
<reference evidence="9 10" key="1">
    <citation type="submission" date="2024-04" db="EMBL/GenBank/DDBJ databases">
        <authorList>
            <person name="Abashina T."/>
            <person name="Shaikin A."/>
        </authorList>
    </citation>
    <scope>NUCLEOTIDE SEQUENCE [LARGE SCALE GENOMIC DNA]</scope>
    <source>
        <strain evidence="9 10">AAFK</strain>
    </source>
</reference>
<evidence type="ECO:0000256" key="1">
    <source>
        <dbReference type="ARBA" id="ARBA00004167"/>
    </source>
</evidence>
<keyword evidence="9" id="KW-0645">Protease</keyword>
<feature type="domain" description="Band 7" evidence="8">
    <location>
        <begin position="21"/>
        <end position="183"/>
    </location>
</feature>
<feature type="chain" id="PRO_5046631249" description="Protein HflC" evidence="7">
    <location>
        <begin position="25"/>
        <end position="287"/>
    </location>
</feature>
<organism evidence="9 10">
    <name type="scientific">Thermithiobacillus plumbiphilus</name>
    <dbReference type="NCBI Taxonomy" id="1729899"/>
    <lineage>
        <taxon>Bacteria</taxon>
        <taxon>Pseudomonadati</taxon>
        <taxon>Pseudomonadota</taxon>
        <taxon>Acidithiobacillia</taxon>
        <taxon>Acidithiobacillales</taxon>
        <taxon>Thermithiobacillaceae</taxon>
        <taxon>Thermithiobacillus</taxon>
    </lineage>
</organism>
<dbReference type="Proteomes" id="UP001446205">
    <property type="component" value="Unassembled WGS sequence"/>
</dbReference>
<feature type="signal peptide" evidence="7">
    <location>
        <begin position="1"/>
        <end position="24"/>
    </location>
</feature>
<evidence type="ECO:0000256" key="7">
    <source>
        <dbReference type="SAM" id="SignalP"/>
    </source>
</evidence>
<dbReference type="GO" id="GO:0006508">
    <property type="term" value="P:proteolysis"/>
    <property type="evidence" value="ECO:0007669"/>
    <property type="project" value="UniProtKB-KW"/>
</dbReference>
<comment type="similarity">
    <text evidence="2 6">Belongs to the band 7/mec-2 family. HflC subfamily.</text>
</comment>
<sequence length="287" mass="32660">MTAKTNLILIVLAGLALLASSALYTVNETQNALVLQFGRPIDTVRSAGLHVKTPFVQNVLYFDNRLLTYNAEPESYLTIEKKTVVVDSFAVWRITNPLLFYTRVRNVANANARLADLIRSALRAEFGRRTLEQLVSGDRVGLMNTIVGSVERRARDLGLTVVDVRVMRVDLPEKVSQSVFRRMEAERSREAKEYRSRGAEIAVQIRSEAERQRTFILADAYRKAQEIKGQGDAEAARIYAEAFSRDPQFFSLYRRLQAYQQSIGKQDTLVIDPDKDFFRYFLRGPGK</sequence>
<keyword evidence="3" id="KW-0812">Transmembrane</keyword>
<dbReference type="InterPro" id="IPR010200">
    <property type="entry name" value="HflC"/>
</dbReference>
<evidence type="ECO:0000256" key="4">
    <source>
        <dbReference type="ARBA" id="ARBA00022989"/>
    </source>
</evidence>
<evidence type="ECO:0000256" key="6">
    <source>
        <dbReference type="PIRNR" id="PIRNR005651"/>
    </source>
</evidence>
<dbReference type="CDD" id="cd03405">
    <property type="entry name" value="SPFH_HflC"/>
    <property type="match status" value="1"/>
</dbReference>
<evidence type="ECO:0000256" key="3">
    <source>
        <dbReference type="ARBA" id="ARBA00022692"/>
    </source>
</evidence>
<evidence type="ECO:0000256" key="5">
    <source>
        <dbReference type="ARBA" id="ARBA00023136"/>
    </source>
</evidence>
<proteinExistence type="inferred from homology"/>
<keyword evidence="5" id="KW-0472">Membrane</keyword>